<evidence type="ECO:0000313" key="14">
    <source>
        <dbReference type="Proteomes" id="UP000465778"/>
    </source>
</evidence>
<feature type="active site" description="Charge relay system" evidence="9">
    <location>
        <position position="243"/>
    </location>
</feature>
<comment type="similarity">
    <text evidence="3 9 10">Belongs to the peptidase S8 family.</text>
</comment>
<dbReference type="InterPro" id="IPR000209">
    <property type="entry name" value="Peptidase_S8/S53_dom"/>
</dbReference>
<evidence type="ECO:0000256" key="5">
    <source>
        <dbReference type="ARBA" id="ARBA00022670"/>
    </source>
</evidence>
<dbReference type="Proteomes" id="UP000465778">
    <property type="component" value="Unassembled WGS sequence"/>
</dbReference>
<feature type="domain" description="Fervidolysin-like N-terminal prodomain" evidence="12">
    <location>
        <begin position="91"/>
        <end position="162"/>
    </location>
</feature>
<dbReference type="AlphaFoldDB" id="A0A800MRV3"/>
<dbReference type="PANTHER" id="PTHR43806">
    <property type="entry name" value="PEPTIDASE S8"/>
    <property type="match status" value="1"/>
</dbReference>
<comment type="cofactor">
    <cofactor evidence="1">
        <name>Ca(2+)</name>
        <dbReference type="ChEBI" id="CHEBI:29108"/>
    </cofactor>
</comment>
<evidence type="ECO:0000256" key="8">
    <source>
        <dbReference type="ARBA" id="ARBA00022837"/>
    </source>
</evidence>
<feature type="active site" description="Charge relay system" evidence="9">
    <location>
        <position position="397"/>
    </location>
</feature>
<evidence type="ECO:0000259" key="11">
    <source>
        <dbReference type="Pfam" id="PF00082"/>
    </source>
</evidence>
<dbReference type="SUPFAM" id="SSF52743">
    <property type="entry name" value="Subtilisin-like"/>
    <property type="match status" value="1"/>
</dbReference>
<dbReference type="InterPro" id="IPR034084">
    <property type="entry name" value="Thermitase-like_dom"/>
</dbReference>
<dbReference type="PROSITE" id="PS00136">
    <property type="entry name" value="SUBTILASE_ASP"/>
    <property type="match status" value="1"/>
</dbReference>
<reference evidence="13 14" key="1">
    <citation type="journal article" date="2020" name="G3 (Bethesda)">
        <title>Whole Genome Sequencing and Comparative Genomics of Two Nematicidal Bacillus Strains Reveals a Wide Range of Possible Virulence Factors.</title>
        <authorList>
            <person name="Susic N."/>
            <person name="Janezic S."/>
            <person name="Rupnik M."/>
            <person name="Geric Stare B."/>
        </authorList>
    </citation>
    <scope>NUCLEOTIDE SEQUENCE [LARGE SCALE GENOMIC DNA]</scope>
    <source>
        <strain evidence="13 14">I-1582</strain>
    </source>
</reference>
<evidence type="ECO:0000256" key="2">
    <source>
        <dbReference type="ARBA" id="ARBA00004613"/>
    </source>
</evidence>
<dbReference type="GO" id="GO:0004252">
    <property type="term" value="F:serine-type endopeptidase activity"/>
    <property type="evidence" value="ECO:0007669"/>
    <property type="project" value="UniProtKB-UniRule"/>
</dbReference>
<keyword evidence="7 9" id="KW-0720">Serine protease</keyword>
<dbReference type="Pfam" id="PF22148">
    <property type="entry name" value="Fervidolysin_NPro-like"/>
    <property type="match status" value="1"/>
</dbReference>
<dbReference type="InterPro" id="IPR015500">
    <property type="entry name" value="Peptidase_S8_subtilisin-rel"/>
</dbReference>
<dbReference type="InterPro" id="IPR050131">
    <property type="entry name" value="Peptidase_S8_subtilisin-like"/>
</dbReference>
<keyword evidence="5 9" id="KW-0645">Protease</keyword>
<evidence type="ECO:0000313" key="13">
    <source>
        <dbReference type="EMBL" id="KAF0821308.1"/>
    </source>
</evidence>
<dbReference type="Pfam" id="PF00082">
    <property type="entry name" value="Peptidase_S8"/>
    <property type="match status" value="1"/>
</dbReference>
<name>A0A800MRV3_CYTFI</name>
<dbReference type="RefSeq" id="WP_159347290.1">
    <property type="nucleotide sequence ID" value="NZ_VDEM01000125.1"/>
</dbReference>
<dbReference type="OrthoDB" id="9798386at2"/>
<dbReference type="GO" id="GO:0006508">
    <property type="term" value="P:proteolysis"/>
    <property type="evidence" value="ECO:0007669"/>
    <property type="project" value="UniProtKB-KW"/>
</dbReference>
<dbReference type="PROSITE" id="PS00137">
    <property type="entry name" value="SUBTILASE_HIS"/>
    <property type="match status" value="1"/>
</dbReference>
<dbReference type="PRINTS" id="PR00723">
    <property type="entry name" value="SUBTILISIN"/>
</dbReference>
<dbReference type="PROSITE" id="PS00138">
    <property type="entry name" value="SUBTILASE_SER"/>
    <property type="match status" value="1"/>
</dbReference>
<accession>A0A800MRV3</accession>
<dbReference type="InterPro" id="IPR022398">
    <property type="entry name" value="Peptidase_S8_His-AS"/>
</dbReference>
<dbReference type="InterPro" id="IPR036852">
    <property type="entry name" value="Peptidase_S8/S53_dom_sf"/>
</dbReference>
<gene>
    <name evidence="13" type="ORF">KIS1582_4985</name>
</gene>
<keyword evidence="4" id="KW-0964">Secreted</keyword>
<evidence type="ECO:0000256" key="4">
    <source>
        <dbReference type="ARBA" id="ARBA00022525"/>
    </source>
</evidence>
<keyword evidence="8" id="KW-0106">Calcium</keyword>
<evidence type="ECO:0000256" key="3">
    <source>
        <dbReference type="ARBA" id="ARBA00011073"/>
    </source>
</evidence>
<feature type="active site" description="Charge relay system" evidence="9">
    <location>
        <position position="210"/>
    </location>
</feature>
<comment type="caution">
    <text evidence="13">The sequence shown here is derived from an EMBL/GenBank/DDBJ whole genome shotgun (WGS) entry which is preliminary data.</text>
</comment>
<evidence type="ECO:0000256" key="9">
    <source>
        <dbReference type="PROSITE-ProRule" id="PRU01240"/>
    </source>
</evidence>
<dbReference type="GO" id="GO:0005576">
    <property type="term" value="C:extracellular region"/>
    <property type="evidence" value="ECO:0007669"/>
    <property type="project" value="UniProtKB-SubCell"/>
</dbReference>
<organism evidence="13 14">
    <name type="scientific">Cytobacillus firmus</name>
    <name type="common">Bacillus firmus</name>
    <dbReference type="NCBI Taxonomy" id="1399"/>
    <lineage>
        <taxon>Bacteria</taxon>
        <taxon>Bacillati</taxon>
        <taxon>Bacillota</taxon>
        <taxon>Bacilli</taxon>
        <taxon>Bacillales</taxon>
        <taxon>Bacillaceae</taxon>
        <taxon>Cytobacillus</taxon>
    </lineage>
</organism>
<dbReference type="InterPro" id="IPR023827">
    <property type="entry name" value="Peptidase_S8_Asp-AS"/>
</dbReference>
<dbReference type="PROSITE" id="PS51892">
    <property type="entry name" value="SUBTILASE"/>
    <property type="match status" value="1"/>
</dbReference>
<evidence type="ECO:0000256" key="7">
    <source>
        <dbReference type="ARBA" id="ARBA00022825"/>
    </source>
</evidence>
<evidence type="ECO:0000256" key="1">
    <source>
        <dbReference type="ARBA" id="ARBA00001913"/>
    </source>
</evidence>
<keyword evidence="6 9" id="KW-0378">Hydrolase</keyword>
<dbReference type="InterPro" id="IPR054399">
    <property type="entry name" value="Fervidolysin-like_N_prodom"/>
</dbReference>
<dbReference type="InterPro" id="IPR023828">
    <property type="entry name" value="Peptidase_S8_Ser-AS"/>
</dbReference>
<feature type="domain" description="Peptidase S8/S53" evidence="11">
    <location>
        <begin position="203"/>
        <end position="445"/>
    </location>
</feature>
<evidence type="ECO:0000256" key="10">
    <source>
        <dbReference type="RuleBase" id="RU003355"/>
    </source>
</evidence>
<proteinExistence type="inferred from homology"/>
<evidence type="ECO:0000259" key="12">
    <source>
        <dbReference type="Pfam" id="PF22148"/>
    </source>
</evidence>
<comment type="subcellular location">
    <subcellularLocation>
        <location evidence="2">Secreted</location>
    </subcellularLocation>
</comment>
<dbReference type="PANTHER" id="PTHR43806:SF11">
    <property type="entry name" value="CEREVISIN-RELATED"/>
    <property type="match status" value="1"/>
</dbReference>
<sequence length="461" mass="50950">MTKIPRSLLVTVSVLILLSIGLLFLVQNTRNKENHENKTVAVKNKFNPPITSVQNVENEKNLLQINSLSMGQTIKNQLRNDPSVFLIKHNEKTESHYIKKEVNVTFKTHPSTKELERMAQEINGTIFKNLNSTIVFRSNTLSTKELIEYFNRQAMVEFAEPNYLYLQNQIGLPNDLLYREQYQWNLSAIQAEAGWDITKGDEHIIIAVIDTGVDLDHPDLRRRITNGYNVLLNNNFPDDDNGHGTHVAGIIASETNNHEGVAGITWYNKIMPIKAMGAEGHGTTFDIAKGIFWAVDHGADVINMSLGNYQHSSLLKGAIDYAYSKNVVLIAAAGNENTMQPSYPAAFSKVLSVAAVSYTGQRAPFSNYGDYIDVAAPGVQIPSTYFNQQYAALSGTSMASPHVAGLAGLLLSVNPNLTNQEVIDIIKNSTYDLGIPGTDHEFGSGLINVKNGLEDAQSKRQ</sequence>
<dbReference type="EMBL" id="VDEM01000125">
    <property type="protein sequence ID" value="KAF0821308.1"/>
    <property type="molecule type" value="Genomic_DNA"/>
</dbReference>
<protein>
    <submittedName>
        <fullName evidence="13">Protease</fullName>
    </submittedName>
</protein>
<evidence type="ECO:0000256" key="6">
    <source>
        <dbReference type="ARBA" id="ARBA00022801"/>
    </source>
</evidence>
<dbReference type="Gene3D" id="3.40.50.200">
    <property type="entry name" value="Peptidase S8/S53 domain"/>
    <property type="match status" value="1"/>
</dbReference>
<dbReference type="CDD" id="cd07484">
    <property type="entry name" value="Peptidases_S8_Thermitase_like"/>
    <property type="match status" value="1"/>
</dbReference>